<evidence type="ECO:0000256" key="1">
    <source>
        <dbReference type="ARBA" id="ARBA00023012"/>
    </source>
</evidence>
<comment type="caution">
    <text evidence="4">The sequence shown here is derived from an EMBL/GenBank/DDBJ whole genome shotgun (WGS) entry which is preliminary data.</text>
</comment>
<evidence type="ECO:0000313" key="4">
    <source>
        <dbReference type="EMBL" id="KAH9311380.1"/>
    </source>
</evidence>
<keyword evidence="1" id="KW-0902">Two-component regulatory system</keyword>
<evidence type="ECO:0000256" key="2">
    <source>
        <dbReference type="PROSITE-ProRule" id="PRU00169"/>
    </source>
</evidence>
<dbReference type="Proteomes" id="UP000824469">
    <property type="component" value="Unassembled WGS sequence"/>
</dbReference>
<reference evidence="4 5" key="1">
    <citation type="journal article" date="2021" name="Nat. Plants">
        <title>The Taxus genome provides insights into paclitaxel biosynthesis.</title>
        <authorList>
            <person name="Xiong X."/>
            <person name="Gou J."/>
            <person name="Liao Q."/>
            <person name="Li Y."/>
            <person name="Zhou Q."/>
            <person name="Bi G."/>
            <person name="Li C."/>
            <person name="Du R."/>
            <person name="Wang X."/>
            <person name="Sun T."/>
            <person name="Guo L."/>
            <person name="Liang H."/>
            <person name="Lu P."/>
            <person name="Wu Y."/>
            <person name="Zhang Z."/>
            <person name="Ro D.K."/>
            <person name="Shang Y."/>
            <person name="Huang S."/>
            <person name="Yan J."/>
        </authorList>
    </citation>
    <scope>NUCLEOTIDE SEQUENCE [LARGE SCALE GENOMIC DNA]</scope>
    <source>
        <strain evidence="4">Ta-2019</strain>
    </source>
</reference>
<dbReference type="InterPro" id="IPR011006">
    <property type="entry name" value="CheY-like_superfamily"/>
</dbReference>
<dbReference type="SMART" id="SM00448">
    <property type="entry name" value="REC"/>
    <property type="match status" value="1"/>
</dbReference>
<feature type="modified residue" description="4-aspartylphosphate" evidence="2">
    <location>
        <position position="89"/>
    </location>
</feature>
<keyword evidence="2" id="KW-0597">Phosphoprotein</keyword>
<dbReference type="AlphaFoldDB" id="A0AA38FWV9"/>
<sequence>MIKPVPCYELLEEEEMGRNQNDGSLCEFHVLAVDDSVVDRKIIERLLRSSSYRVTSVDSVRKALEYLGLEDEQQSFNVGKTKVNMIVTDYSMPGLTGYDLLRRVKESSRHEDIPVVIVSSENVESRIS</sequence>
<dbReference type="EMBL" id="JAHRHJ020000006">
    <property type="protein sequence ID" value="KAH9311380.1"/>
    <property type="molecule type" value="Genomic_DNA"/>
</dbReference>
<dbReference type="Pfam" id="PF00072">
    <property type="entry name" value="Response_reg"/>
    <property type="match status" value="1"/>
</dbReference>
<organism evidence="4 5">
    <name type="scientific">Taxus chinensis</name>
    <name type="common">Chinese yew</name>
    <name type="synonym">Taxus wallichiana var. chinensis</name>
    <dbReference type="NCBI Taxonomy" id="29808"/>
    <lineage>
        <taxon>Eukaryota</taxon>
        <taxon>Viridiplantae</taxon>
        <taxon>Streptophyta</taxon>
        <taxon>Embryophyta</taxon>
        <taxon>Tracheophyta</taxon>
        <taxon>Spermatophyta</taxon>
        <taxon>Pinopsida</taxon>
        <taxon>Pinidae</taxon>
        <taxon>Conifers II</taxon>
        <taxon>Cupressales</taxon>
        <taxon>Taxaceae</taxon>
        <taxon>Taxus</taxon>
    </lineage>
</organism>
<feature type="domain" description="Response regulatory" evidence="3">
    <location>
        <begin position="29"/>
        <end position="128"/>
    </location>
</feature>
<dbReference type="GO" id="GO:0000160">
    <property type="term" value="P:phosphorelay signal transduction system"/>
    <property type="evidence" value="ECO:0007669"/>
    <property type="project" value="UniProtKB-KW"/>
</dbReference>
<dbReference type="InterPro" id="IPR001789">
    <property type="entry name" value="Sig_transdc_resp-reg_receiver"/>
</dbReference>
<dbReference type="Gene3D" id="3.40.50.2300">
    <property type="match status" value="1"/>
</dbReference>
<evidence type="ECO:0000313" key="5">
    <source>
        <dbReference type="Proteomes" id="UP000824469"/>
    </source>
</evidence>
<keyword evidence="5" id="KW-1185">Reference proteome</keyword>
<dbReference type="PANTHER" id="PTHR43874:SF147">
    <property type="entry name" value="TYPE-A RESPONSE REGULATOR"/>
    <property type="match status" value="1"/>
</dbReference>
<protein>
    <recommendedName>
        <fullName evidence="3">Response regulatory domain-containing protein</fullName>
    </recommendedName>
</protein>
<feature type="non-terminal residue" evidence="4">
    <location>
        <position position="128"/>
    </location>
</feature>
<accession>A0AA38FWV9</accession>
<dbReference type="PROSITE" id="PS50110">
    <property type="entry name" value="RESPONSE_REGULATORY"/>
    <property type="match status" value="1"/>
</dbReference>
<evidence type="ECO:0000259" key="3">
    <source>
        <dbReference type="PROSITE" id="PS50110"/>
    </source>
</evidence>
<dbReference type="InterPro" id="IPR045279">
    <property type="entry name" value="ARR-like"/>
</dbReference>
<name>A0AA38FWV9_TAXCH</name>
<dbReference type="PANTHER" id="PTHR43874">
    <property type="entry name" value="TWO-COMPONENT RESPONSE REGULATOR"/>
    <property type="match status" value="1"/>
</dbReference>
<proteinExistence type="predicted"/>
<dbReference type="SUPFAM" id="SSF52172">
    <property type="entry name" value="CheY-like"/>
    <property type="match status" value="1"/>
</dbReference>
<gene>
    <name evidence="4" type="ORF">KI387_026415</name>
</gene>
<dbReference type="GO" id="GO:0009736">
    <property type="term" value="P:cytokinin-activated signaling pathway"/>
    <property type="evidence" value="ECO:0007669"/>
    <property type="project" value="InterPro"/>
</dbReference>